<feature type="region of interest" description="Disordered" evidence="1">
    <location>
        <begin position="812"/>
        <end position="832"/>
    </location>
</feature>
<feature type="transmembrane region" description="Helical" evidence="2">
    <location>
        <begin position="2088"/>
        <end position="2107"/>
    </location>
</feature>
<evidence type="ECO:0000256" key="1">
    <source>
        <dbReference type="SAM" id="MobiDB-lite"/>
    </source>
</evidence>
<sequence>MRVVVSSYAQDGLGKPTDILQTRYDYTDMDGAFCIGWDDVSEVHNRPISAGASPAKFMVTIEPPANYEEAEADIKALINKDRRPQAEDAGTEKAKSEGLYNELLKPENKSRILKASSSGSGLPEGFAAVGANGWYGTIRPAYGNAGAPFGTGVSSVDGACEFRTGYCLPDLLVWEVAQAVGQNNYQLAGTGLDLGLIPTLPEVDYSRHSTESVLANESSIGEQESKDAKTIWANIRVPMPGFSYRLVAVPRGASWDSIASERGSWYFANEEGWVTSEDVATKNNGLMKMQVPEGFPTGDYQMALVSKREPQKDALGNSKGQTEYDVINITPLRVTDSKVFTYTGNITKGSDEAAENDKARQARDDAYGKSQEGEASYTALPGQKVYATYLDLGESRDADEGTHRVELCDADADGKLKLTEGKPTCREVDSQIRPDTKKNASGGVEVIEDQFAHKSMGEWNVPVDLAAGNYLMRLVHTKAKQNFDVTKPIDVGTNYPLKGMTIPRDEVVDQRPFTVLEPFIDAVSKPCGEDGKTAGDVSVTLKGLHKGTSYTLTFKPNGDGTEISKQITASCDGDGICSQQVTFTEAELDAIRANEANTGRGVLTLARGDTKLDTGSMRVLSQKQCETTGGSALGDGWEWDQPEIVLPYTEIHLGYTPKQNADYAMEIIEDPNTYTQFNRIKYGGFYKHGYNKEGTDAESADAGKSLTYGRNSLTEADFATNCVENPTVGELGGAGVANRAQDKNNSSFCHIPCLEGTGEGSCQQLYGAPYGTPVYLTPYRRSLNSGSLASENATAGTKEVYRNGPIRVEVRDGKDYQPGSVLSDPAKGGSQSSGQLIVWNSDGKLKNSVQTTGVFPSAAGGSSNIDYGAWQFYNKATGKPVDGFNDTVWRVRGNGKYYDAVSGDTRERWPTLVWGNQPGGGSDDSRTWWSNKTIWGGTQGDKKRWEAEVGTTKDPGYFLVRPGGEKMPNEDIVLCSPKMQRNDDGSIPVDQIAGKLNTPDGCVNPPNRSELNVGVQVLTFDYQTQKTGDYLSREWMSGAKVLDKNGNPVLDSNGNEVIHKGVNSERALPKAQTKQAVLVPYNARRFYNENWSNPRPHQFHWGEPVGFDGRWIVGKYNAKDFNTKSTDKTEGGDWASKQWDTSDWTWDAQNKVFKTDSLADWDTKGSFCKYIFRYHNGTNPAGTISRGYNEQNLKFIPKYEQEKLWRELGLDIVTVMYNGDNNNLPSERVGCVISTDAEDDVPIYSEGSFMDKYRNDPDRAGSSVQNYDKNLEESLPAEWNGKPANFKPHSAANKPTGRLRYGAPLGIHDLQVDVIDEPQFAGGTPNSRITLPEPWRIEVLPNVDLKDPVITAWTGEGAFSPAMDGEQPASGTTVWKQGDTYRVHRGDNFDLKFLAGPKAGEAAYQIKKFEPTGDNRPNGVNLDEANNGKCLTDKGDALLATGDPATCNKRIIKLDGTVAGDAALGVYQYKVTATSTNSSDHGEHEEISFIMNIEVLAEPAAKPTLNPADFYGTVDNPVTWGPLEYTLGKNSDGTDQKIDSMRVVNPAQLPEGVSFGTRCETPGGEGELCKKYGYYFIGTPTKEQKTWVDVELTVRNNDGQTATVTARYNMTVANNETVLTAQTITGEAGTFLETETNYVGKPINSKDRHKSYSLFDMNGVTANMKKGSGFTLEYETPPADAAELNKYPVLSLEEVRDARGNLTDVVFKGQLNNVGEYKMVARWTYQDGTVVKVAKLPIRVTVEDATPPNIDGINDQEVYLGENGGVAADTVINNVYVNDNNGKGSYPVAITGHSATDTDLTSATFCAPVVGDGGTASKPRKVFHQGIEYIEDVGGQTLTLTGKQGRLNDSGVFEPATDVVNDPWQLTVGTEGKSAGTYMCHVNFADATGNTDRNTTQFSPNKKLNENTHVDENWLGERTFLLNIKQALELNVMPDEETIVKGSPMFRPMNVEAFSHGNPSKINVQTLCAPSQASDGSVDGLPSDQNGQPSVRISDTKFGVETPNADQIGLDGYKARTVAKIDGNANDAQVGTYKCYVYAVGEGFTLNGDGTVSGDGTPIEGVNWVRKPITLHVVEAVLPKTGVFSLNYVAGYVALLIVALAGGDYLYRNRRGESRA</sequence>
<feature type="region of interest" description="Disordered" evidence="1">
    <location>
        <begin position="1971"/>
        <end position="1994"/>
    </location>
</feature>
<feature type="compositionally biased region" description="Basic and acidic residues" evidence="1">
    <location>
        <begin position="349"/>
        <end position="367"/>
    </location>
</feature>
<organism evidence="3 4">
    <name type="scientific">Schaalia turicensis</name>
    <dbReference type="NCBI Taxonomy" id="131111"/>
    <lineage>
        <taxon>Bacteria</taxon>
        <taxon>Bacillati</taxon>
        <taxon>Actinomycetota</taxon>
        <taxon>Actinomycetes</taxon>
        <taxon>Actinomycetales</taxon>
        <taxon>Actinomycetaceae</taxon>
        <taxon>Schaalia</taxon>
    </lineage>
</organism>
<dbReference type="EMBL" id="PKKJ01000001">
    <property type="protein sequence ID" value="PKY67180.1"/>
    <property type="molecule type" value="Genomic_DNA"/>
</dbReference>
<gene>
    <name evidence="3" type="ORF">CYJ25_02825</name>
</gene>
<feature type="compositionally biased region" description="Polar residues" evidence="1">
    <location>
        <begin position="1983"/>
        <end position="1993"/>
    </location>
</feature>
<accession>A0A2I1I7T3</accession>
<keyword evidence="2" id="KW-0812">Transmembrane</keyword>
<reference evidence="3 4" key="1">
    <citation type="submission" date="2017-12" db="EMBL/GenBank/DDBJ databases">
        <title>Phylogenetic diversity of female urinary microbiome.</title>
        <authorList>
            <person name="Thomas-White K."/>
            <person name="Wolfe A.J."/>
        </authorList>
    </citation>
    <scope>NUCLEOTIDE SEQUENCE [LARGE SCALE GENOMIC DNA]</scope>
    <source>
        <strain evidence="3 4">UMB0250</strain>
    </source>
</reference>
<protein>
    <submittedName>
        <fullName evidence="3">Uncharacterized protein</fullName>
    </submittedName>
</protein>
<keyword evidence="2" id="KW-0472">Membrane</keyword>
<proteinExistence type="predicted"/>
<evidence type="ECO:0000313" key="3">
    <source>
        <dbReference type="EMBL" id="PKY67180.1"/>
    </source>
</evidence>
<feature type="region of interest" description="Disordered" evidence="1">
    <location>
        <begin position="348"/>
        <end position="375"/>
    </location>
</feature>
<evidence type="ECO:0000256" key="2">
    <source>
        <dbReference type="SAM" id="Phobius"/>
    </source>
</evidence>
<dbReference type="Proteomes" id="UP000234545">
    <property type="component" value="Unassembled WGS sequence"/>
</dbReference>
<evidence type="ECO:0000313" key="4">
    <source>
        <dbReference type="Proteomes" id="UP000234545"/>
    </source>
</evidence>
<keyword evidence="2" id="KW-1133">Transmembrane helix</keyword>
<name>A0A2I1I7T3_9ACTO</name>
<comment type="caution">
    <text evidence="3">The sequence shown here is derived from an EMBL/GenBank/DDBJ whole genome shotgun (WGS) entry which is preliminary data.</text>
</comment>